<protein>
    <submittedName>
        <fullName evidence="5">THBS2S</fullName>
    </submittedName>
</protein>
<accession>A0A8S3PZB9</accession>
<evidence type="ECO:0000259" key="4">
    <source>
        <dbReference type="Pfam" id="PF24605"/>
    </source>
</evidence>
<evidence type="ECO:0000313" key="5">
    <source>
        <dbReference type="EMBL" id="CAG2188412.1"/>
    </source>
</evidence>
<proteinExistence type="predicted"/>
<dbReference type="InterPro" id="IPR000884">
    <property type="entry name" value="TSP1_rpt"/>
</dbReference>
<dbReference type="SMART" id="SM00209">
    <property type="entry name" value="TSP1"/>
    <property type="match status" value="1"/>
</dbReference>
<dbReference type="EMBL" id="CAJPWZ010000230">
    <property type="protein sequence ID" value="CAG2188412.1"/>
    <property type="molecule type" value="Genomic_DNA"/>
</dbReference>
<feature type="domain" description="CEMIP" evidence="4">
    <location>
        <begin position="1"/>
        <end position="111"/>
    </location>
</feature>
<keyword evidence="2" id="KW-1015">Disulfide bond</keyword>
<feature type="region of interest" description="Disordered" evidence="3">
    <location>
        <begin position="175"/>
        <end position="196"/>
    </location>
</feature>
<dbReference type="Pfam" id="PF00090">
    <property type="entry name" value="TSP_1"/>
    <property type="match status" value="2"/>
</dbReference>
<comment type="caution">
    <text evidence="5">The sequence shown here is derived from an EMBL/GenBank/DDBJ whole genome shotgun (WGS) entry which is preliminary data.</text>
</comment>
<dbReference type="PANTHER" id="PTHR22906">
    <property type="entry name" value="PROPERDIN"/>
    <property type="match status" value="1"/>
</dbReference>
<evidence type="ECO:0000256" key="3">
    <source>
        <dbReference type="SAM" id="MobiDB-lite"/>
    </source>
</evidence>
<dbReference type="OrthoDB" id="6146026at2759"/>
<reference evidence="5" key="1">
    <citation type="submission" date="2021-03" db="EMBL/GenBank/DDBJ databases">
        <authorList>
            <person name="Bekaert M."/>
        </authorList>
    </citation>
    <scope>NUCLEOTIDE SEQUENCE</scope>
</reference>
<dbReference type="InterPro" id="IPR055400">
    <property type="entry name" value="CEMIP_X"/>
</dbReference>
<dbReference type="Gene3D" id="2.20.100.10">
    <property type="entry name" value="Thrombospondin type-1 (TSP1) repeat"/>
    <property type="match status" value="1"/>
</dbReference>
<dbReference type="PROSITE" id="PS50092">
    <property type="entry name" value="TSP1"/>
    <property type="match status" value="1"/>
</dbReference>
<sequence>MVRDDEPDFPETLSDDYTADFLTILGGSHSYTLHWTKQIPRFFIIRGYGIEKHNHVRLGICLPTDATFNLYTWSPLWRPETKLWTQVLSLKELDNDTLGDRYFWDKSIVLLATSPYLINFNSRMLFVKFISYRTRSRSCTTDCEGECPVLQVTVLSGDRADGNCRHRTYVNPGTYRNQAGKMKTDEREMTATSNVPPVDWGAGSQLPFSSRQITDGGFSDWSDYMECSVTCGAIDGGFTDWTLWSTCLVTSGCQGYSQRRRSCDKPLPQYGGKFCSGSIKEEEACDMCL</sequence>
<evidence type="ECO:0000256" key="1">
    <source>
        <dbReference type="ARBA" id="ARBA00022737"/>
    </source>
</evidence>
<organism evidence="5 6">
    <name type="scientific">Mytilus edulis</name>
    <name type="common">Blue mussel</name>
    <dbReference type="NCBI Taxonomy" id="6550"/>
    <lineage>
        <taxon>Eukaryota</taxon>
        <taxon>Metazoa</taxon>
        <taxon>Spiralia</taxon>
        <taxon>Lophotrochozoa</taxon>
        <taxon>Mollusca</taxon>
        <taxon>Bivalvia</taxon>
        <taxon>Autobranchia</taxon>
        <taxon>Pteriomorphia</taxon>
        <taxon>Mytilida</taxon>
        <taxon>Mytiloidea</taxon>
        <taxon>Mytilidae</taxon>
        <taxon>Mytilinae</taxon>
        <taxon>Mytilus</taxon>
    </lineage>
</organism>
<dbReference type="FunFam" id="2.20.100.10:FF:000001">
    <property type="entry name" value="semaphorin-5A isoform X1"/>
    <property type="match status" value="1"/>
</dbReference>
<dbReference type="SUPFAM" id="SSF82895">
    <property type="entry name" value="TSP-1 type 1 repeat"/>
    <property type="match status" value="1"/>
</dbReference>
<dbReference type="Proteomes" id="UP000683360">
    <property type="component" value="Unassembled WGS sequence"/>
</dbReference>
<name>A0A8S3PZB9_MYTED</name>
<dbReference type="Pfam" id="PF24605">
    <property type="entry name" value="CEMIP_X"/>
    <property type="match status" value="1"/>
</dbReference>
<keyword evidence="1" id="KW-0677">Repeat</keyword>
<dbReference type="InterPro" id="IPR036383">
    <property type="entry name" value="TSP1_rpt_sf"/>
</dbReference>
<evidence type="ECO:0000256" key="2">
    <source>
        <dbReference type="ARBA" id="ARBA00023157"/>
    </source>
</evidence>
<evidence type="ECO:0000313" key="6">
    <source>
        <dbReference type="Proteomes" id="UP000683360"/>
    </source>
</evidence>
<dbReference type="InterPro" id="IPR052065">
    <property type="entry name" value="Compl_asym_regulator"/>
</dbReference>
<keyword evidence="6" id="KW-1185">Reference proteome</keyword>
<dbReference type="AlphaFoldDB" id="A0A8S3PZB9"/>
<gene>
    <name evidence="5" type="ORF">MEDL_3833</name>
</gene>